<reference evidence="1" key="2">
    <citation type="journal article" date="2015" name="Fish Shellfish Immunol.">
        <title>Early steps in the European eel (Anguilla anguilla)-Vibrio vulnificus interaction in the gills: Role of the RtxA13 toxin.</title>
        <authorList>
            <person name="Callol A."/>
            <person name="Pajuelo D."/>
            <person name="Ebbesson L."/>
            <person name="Teles M."/>
            <person name="MacKenzie S."/>
            <person name="Amaro C."/>
        </authorList>
    </citation>
    <scope>NUCLEOTIDE SEQUENCE</scope>
</reference>
<proteinExistence type="predicted"/>
<dbReference type="AlphaFoldDB" id="A0A0E9QYX4"/>
<organism evidence="1">
    <name type="scientific">Anguilla anguilla</name>
    <name type="common">European freshwater eel</name>
    <name type="synonym">Muraena anguilla</name>
    <dbReference type="NCBI Taxonomy" id="7936"/>
    <lineage>
        <taxon>Eukaryota</taxon>
        <taxon>Metazoa</taxon>
        <taxon>Chordata</taxon>
        <taxon>Craniata</taxon>
        <taxon>Vertebrata</taxon>
        <taxon>Euteleostomi</taxon>
        <taxon>Actinopterygii</taxon>
        <taxon>Neopterygii</taxon>
        <taxon>Teleostei</taxon>
        <taxon>Anguilliformes</taxon>
        <taxon>Anguillidae</taxon>
        <taxon>Anguilla</taxon>
    </lineage>
</organism>
<dbReference type="EMBL" id="GBXM01086523">
    <property type="protein sequence ID" value="JAH22054.1"/>
    <property type="molecule type" value="Transcribed_RNA"/>
</dbReference>
<sequence length="30" mass="3488">MNKIVKRIDLSEELDTPTCEVLAGYCRMRC</sequence>
<reference evidence="1" key="1">
    <citation type="submission" date="2014-11" db="EMBL/GenBank/DDBJ databases">
        <authorList>
            <person name="Amaro Gonzalez C."/>
        </authorList>
    </citation>
    <scope>NUCLEOTIDE SEQUENCE</scope>
</reference>
<evidence type="ECO:0000313" key="1">
    <source>
        <dbReference type="EMBL" id="JAH22054.1"/>
    </source>
</evidence>
<name>A0A0E9QYX4_ANGAN</name>
<dbReference type="EMBL" id="GBXM01097159">
    <property type="protein sequence ID" value="JAH11418.1"/>
    <property type="molecule type" value="Transcribed_RNA"/>
</dbReference>
<accession>A0A0E9QYX4</accession>
<protein>
    <submittedName>
        <fullName evidence="1">Uncharacterized protein</fullName>
    </submittedName>
</protein>